<comment type="caution">
    <text evidence="2">The sequence shown here is derived from an EMBL/GenBank/DDBJ whole genome shotgun (WGS) entry which is preliminary data.</text>
</comment>
<organism evidence="2 3">
    <name type="scientific">Blomia tropicalis</name>
    <name type="common">Mite</name>
    <dbReference type="NCBI Taxonomy" id="40697"/>
    <lineage>
        <taxon>Eukaryota</taxon>
        <taxon>Metazoa</taxon>
        <taxon>Ecdysozoa</taxon>
        <taxon>Arthropoda</taxon>
        <taxon>Chelicerata</taxon>
        <taxon>Arachnida</taxon>
        <taxon>Acari</taxon>
        <taxon>Acariformes</taxon>
        <taxon>Sarcoptiformes</taxon>
        <taxon>Astigmata</taxon>
        <taxon>Glycyphagoidea</taxon>
        <taxon>Echimyopodidae</taxon>
        <taxon>Blomia</taxon>
    </lineage>
</organism>
<evidence type="ECO:0000313" key="3">
    <source>
        <dbReference type="Proteomes" id="UP001142055"/>
    </source>
</evidence>
<dbReference type="AlphaFoldDB" id="A0A9Q0M7A7"/>
<feature type="domain" description="F-box" evidence="1">
    <location>
        <begin position="1"/>
        <end position="44"/>
    </location>
</feature>
<dbReference type="PROSITE" id="PS50181">
    <property type="entry name" value="FBOX"/>
    <property type="match status" value="1"/>
</dbReference>
<reference evidence="2" key="1">
    <citation type="submission" date="2022-12" db="EMBL/GenBank/DDBJ databases">
        <title>Genome assemblies of Blomia tropicalis.</title>
        <authorList>
            <person name="Cui Y."/>
        </authorList>
    </citation>
    <scope>NUCLEOTIDE SEQUENCE</scope>
    <source>
        <tissue evidence="2">Adult mites</tissue>
    </source>
</reference>
<protein>
    <recommendedName>
        <fullName evidence="1">F-box domain-containing protein</fullName>
    </recommendedName>
</protein>
<accession>A0A9Q0M7A7</accession>
<dbReference type="Proteomes" id="UP001142055">
    <property type="component" value="Chromosome 2"/>
</dbReference>
<gene>
    <name evidence="2" type="ORF">RDWZM_005725</name>
</gene>
<dbReference type="EMBL" id="JAPWDV010000002">
    <property type="protein sequence ID" value="KAJ6219913.1"/>
    <property type="molecule type" value="Genomic_DNA"/>
</dbReference>
<sequence length="470" mass="55257">MIYQLPDVVIALMFDCLPLPELIKIGQTCKRFGYLRNIALKRRHNIKIISGKMPPEQMKHSIFEFDSTVDANNNDGSYEFFPTFVSNNEVRILQLARRNVMKLVNILPNIKSLEICINRAHFMQITQIIYLLRNWGEQLTHLEISLNLEPDVTNYHFEVRSNLYRRSYMWLIRAVNDNCPNLTRLSLNIKHKFNDLLDFPILSQLKEFRFFSYNSSTVVLHSLQKYIKPNSPLQSIALESGLDGNNIGRDHFLNLDKHITDRFVQLDFFIDDNPLRQPIGTELVKTFFVKYPNLMLLRGISDGAPFSHIRYPTILNLVSTLKSLIHLDLTLEQLPYRRKEVQQNATSTLPSVRTLNLKLRANSHSYLTWLDIQRLFPNLQLIKVYYIFEYSCHFPYVLYKCNKCKTRSKVILDNDELLDKFIRCFLKPLKECAKLQKIGFVQCKAFSFSNTNYDAPKTFPEIKYYRKCDL</sequence>
<name>A0A9Q0M7A7_BLOTA</name>
<dbReference type="SUPFAM" id="SSF52047">
    <property type="entry name" value="RNI-like"/>
    <property type="match status" value="1"/>
</dbReference>
<keyword evidence="3" id="KW-1185">Reference proteome</keyword>
<evidence type="ECO:0000313" key="2">
    <source>
        <dbReference type="EMBL" id="KAJ6219913.1"/>
    </source>
</evidence>
<evidence type="ECO:0000259" key="1">
    <source>
        <dbReference type="PROSITE" id="PS50181"/>
    </source>
</evidence>
<proteinExistence type="predicted"/>
<dbReference type="InterPro" id="IPR001810">
    <property type="entry name" value="F-box_dom"/>
</dbReference>